<dbReference type="Gene3D" id="3.30.70.270">
    <property type="match status" value="1"/>
</dbReference>
<accession>A0A3S1B004</accession>
<evidence type="ECO:0000256" key="1">
    <source>
        <dbReference type="PROSITE-ProRule" id="PRU00371"/>
    </source>
</evidence>
<sequence length="355" mass="40630">MCQQCVGKDRWAKVCRSSTTEGQKHHKVKNQHHEASGRFSNAKKMHEVELKDDNEELDLQISTITNVEERYEAMTKIQIDAPDVQKKKIFMKVKVDTGSAARLTGCINVADDIVVFGKTEADHNENMKELQRRCRERNIILNEEKACLKKTEIDFLGHTIGKDGVKPYTKTLWPQENPLALYVAFYTVTQAGDSMHILASAHSDSADRDGQIPDLNATDNTAGMASRATSPKPQPVQAPTPPNAQHTRGKKRKAEFNNCEKLLELEQQKIQLLEERSQSEDTNDDNLHFLKSVLPYINRIREEKMMRFRSRVQLFIDEFTFQDQMVTNPYHNDQYQQELPPPPTLPIYGSYQSGK</sequence>
<evidence type="ECO:0000313" key="5">
    <source>
        <dbReference type="EMBL" id="RUS76529.1"/>
    </source>
</evidence>
<dbReference type="InterPro" id="IPR000477">
    <property type="entry name" value="RT_dom"/>
</dbReference>
<dbReference type="InterPro" id="IPR051320">
    <property type="entry name" value="Viral_Replic_Matur_Polypro"/>
</dbReference>
<dbReference type="STRING" id="188477.A0A3S1B004"/>
<dbReference type="PANTHER" id="PTHR33064:SF37">
    <property type="entry name" value="RIBONUCLEASE H"/>
    <property type="match status" value="1"/>
</dbReference>
<dbReference type="GO" id="GO:0003677">
    <property type="term" value="F:DNA binding"/>
    <property type="evidence" value="ECO:0007669"/>
    <property type="project" value="InterPro"/>
</dbReference>
<dbReference type="OrthoDB" id="5982854at2759"/>
<keyword evidence="1" id="KW-0539">Nucleus</keyword>
<dbReference type="PROSITE" id="PS51031">
    <property type="entry name" value="BESS"/>
    <property type="match status" value="1"/>
</dbReference>
<feature type="domain" description="BESS" evidence="4">
    <location>
        <begin position="283"/>
        <end position="322"/>
    </location>
</feature>
<dbReference type="PANTHER" id="PTHR33064">
    <property type="entry name" value="POL PROTEIN"/>
    <property type="match status" value="1"/>
</dbReference>
<dbReference type="AlphaFoldDB" id="A0A3S1B004"/>
<gene>
    <name evidence="5" type="ORF">EGW08_015722</name>
</gene>
<protein>
    <recommendedName>
        <fullName evidence="4">BESS domain-containing protein</fullName>
    </recommendedName>
</protein>
<dbReference type="Proteomes" id="UP000271974">
    <property type="component" value="Unassembled WGS sequence"/>
</dbReference>
<proteinExistence type="predicted"/>
<evidence type="ECO:0000259" key="4">
    <source>
        <dbReference type="PROSITE" id="PS51031"/>
    </source>
</evidence>
<keyword evidence="6" id="KW-1185">Reference proteome</keyword>
<name>A0A3S1B004_ELYCH</name>
<dbReference type="EMBL" id="RQTK01000656">
    <property type="protein sequence ID" value="RUS76529.1"/>
    <property type="molecule type" value="Genomic_DNA"/>
</dbReference>
<feature type="region of interest" description="Disordered" evidence="3">
    <location>
        <begin position="205"/>
        <end position="253"/>
    </location>
</feature>
<feature type="coiled-coil region" evidence="2">
    <location>
        <begin position="256"/>
        <end position="283"/>
    </location>
</feature>
<dbReference type="Pfam" id="PF00078">
    <property type="entry name" value="RVT_1"/>
    <property type="match status" value="1"/>
</dbReference>
<dbReference type="InterPro" id="IPR043128">
    <property type="entry name" value="Rev_trsase/Diguanyl_cyclase"/>
</dbReference>
<feature type="compositionally biased region" description="Polar residues" evidence="3">
    <location>
        <begin position="217"/>
        <end position="229"/>
    </location>
</feature>
<organism evidence="5 6">
    <name type="scientific">Elysia chlorotica</name>
    <name type="common">Eastern emerald elysia</name>
    <name type="synonym">Sea slug</name>
    <dbReference type="NCBI Taxonomy" id="188477"/>
    <lineage>
        <taxon>Eukaryota</taxon>
        <taxon>Metazoa</taxon>
        <taxon>Spiralia</taxon>
        <taxon>Lophotrochozoa</taxon>
        <taxon>Mollusca</taxon>
        <taxon>Gastropoda</taxon>
        <taxon>Heterobranchia</taxon>
        <taxon>Euthyneura</taxon>
        <taxon>Panpulmonata</taxon>
        <taxon>Sacoglossa</taxon>
        <taxon>Placobranchoidea</taxon>
        <taxon>Plakobranchidae</taxon>
        <taxon>Elysia</taxon>
    </lineage>
</organism>
<evidence type="ECO:0000313" key="6">
    <source>
        <dbReference type="Proteomes" id="UP000271974"/>
    </source>
</evidence>
<feature type="region of interest" description="Disordered" evidence="3">
    <location>
        <begin position="333"/>
        <end position="355"/>
    </location>
</feature>
<dbReference type="GO" id="GO:0005634">
    <property type="term" value="C:nucleus"/>
    <property type="evidence" value="ECO:0007669"/>
    <property type="project" value="UniProtKB-SubCell"/>
</dbReference>
<dbReference type="InterPro" id="IPR043502">
    <property type="entry name" value="DNA/RNA_pol_sf"/>
</dbReference>
<feature type="compositionally biased region" description="Pro residues" evidence="3">
    <location>
        <begin position="232"/>
        <end position="242"/>
    </location>
</feature>
<reference evidence="5 6" key="1">
    <citation type="submission" date="2019-01" db="EMBL/GenBank/DDBJ databases">
        <title>A draft genome assembly of the solar-powered sea slug Elysia chlorotica.</title>
        <authorList>
            <person name="Cai H."/>
            <person name="Li Q."/>
            <person name="Fang X."/>
            <person name="Li J."/>
            <person name="Curtis N.E."/>
            <person name="Altenburger A."/>
            <person name="Shibata T."/>
            <person name="Feng M."/>
            <person name="Maeda T."/>
            <person name="Schwartz J.A."/>
            <person name="Shigenobu S."/>
            <person name="Lundholm N."/>
            <person name="Nishiyama T."/>
            <person name="Yang H."/>
            <person name="Hasebe M."/>
            <person name="Li S."/>
            <person name="Pierce S.K."/>
            <person name="Wang J."/>
        </authorList>
    </citation>
    <scope>NUCLEOTIDE SEQUENCE [LARGE SCALE GENOMIC DNA]</scope>
    <source>
        <strain evidence="5">EC2010</strain>
        <tissue evidence="5">Whole organism of an adult</tissue>
    </source>
</reference>
<dbReference type="InterPro" id="IPR004210">
    <property type="entry name" value="BESS_motif"/>
</dbReference>
<feature type="region of interest" description="Disordered" evidence="3">
    <location>
        <begin position="18"/>
        <end position="40"/>
    </location>
</feature>
<evidence type="ECO:0000256" key="3">
    <source>
        <dbReference type="SAM" id="MobiDB-lite"/>
    </source>
</evidence>
<comment type="caution">
    <text evidence="5">The sequence shown here is derived from an EMBL/GenBank/DDBJ whole genome shotgun (WGS) entry which is preliminary data.</text>
</comment>
<keyword evidence="2" id="KW-0175">Coiled coil</keyword>
<evidence type="ECO:0000256" key="2">
    <source>
        <dbReference type="SAM" id="Coils"/>
    </source>
</evidence>
<dbReference type="SUPFAM" id="SSF56672">
    <property type="entry name" value="DNA/RNA polymerases"/>
    <property type="match status" value="1"/>
</dbReference>
<comment type="subcellular location">
    <subcellularLocation>
        <location evidence="1">Nucleus</location>
    </subcellularLocation>
</comment>